<comment type="caution">
    <text evidence="1">The sequence shown here is derived from an EMBL/GenBank/DDBJ whole genome shotgun (WGS) entry which is preliminary data.</text>
</comment>
<proteinExistence type="predicted"/>
<dbReference type="EMBL" id="RRYP01006010">
    <property type="protein sequence ID" value="TNV81558.1"/>
    <property type="molecule type" value="Genomic_DNA"/>
</dbReference>
<gene>
    <name evidence="1" type="ORF">FGO68_gene794</name>
</gene>
<dbReference type="AlphaFoldDB" id="A0A8J8T4X5"/>
<protein>
    <submittedName>
        <fullName evidence="1">Uncharacterized protein</fullName>
    </submittedName>
</protein>
<name>A0A8J8T4X5_HALGN</name>
<keyword evidence="2" id="KW-1185">Reference proteome</keyword>
<accession>A0A8J8T4X5</accession>
<evidence type="ECO:0000313" key="1">
    <source>
        <dbReference type="EMBL" id="TNV81558.1"/>
    </source>
</evidence>
<organism evidence="1 2">
    <name type="scientific">Halteria grandinella</name>
    <dbReference type="NCBI Taxonomy" id="5974"/>
    <lineage>
        <taxon>Eukaryota</taxon>
        <taxon>Sar</taxon>
        <taxon>Alveolata</taxon>
        <taxon>Ciliophora</taxon>
        <taxon>Intramacronucleata</taxon>
        <taxon>Spirotrichea</taxon>
        <taxon>Stichotrichia</taxon>
        <taxon>Sporadotrichida</taxon>
        <taxon>Halteriidae</taxon>
        <taxon>Halteria</taxon>
    </lineage>
</organism>
<sequence>MSSNAYFDYLLARLNLNYSIVLLQWSQEDLQRSISDLNRAKSANQIKKALYKCHQELEKRDERLKEVDIFIENKMIMEMHYFEVLLKKRKEWNSREQRILSQRKDLATIYLSV</sequence>
<dbReference type="Proteomes" id="UP000785679">
    <property type="component" value="Unassembled WGS sequence"/>
</dbReference>
<evidence type="ECO:0000313" key="2">
    <source>
        <dbReference type="Proteomes" id="UP000785679"/>
    </source>
</evidence>
<reference evidence="1" key="1">
    <citation type="submission" date="2019-06" db="EMBL/GenBank/DDBJ databases">
        <authorList>
            <person name="Zheng W."/>
        </authorList>
    </citation>
    <scope>NUCLEOTIDE SEQUENCE</scope>
    <source>
        <strain evidence="1">QDHG01</strain>
    </source>
</reference>